<evidence type="ECO:0000313" key="3">
    <source>
        <dbReference type="Proteomes" id="UP001207918"/>
    </source>
</evidence>
<dbReference type="InterPro" id="IPR014756">
    <property type="entry name" value="Ig_E-set"/>
</dbReference>
<name>A0ABT3PTB5_9BACT</name>
<reference evidence="2 3" key="1">
    <citation type="submission" date="2021-03" db="EMBL/GenBank/DDBJ databases">
        <title>Aliifodinibius sp. nov., a new bacterium isolated from saline soil.</title>
        <authorList>
            <person name="Galisteo C."/>
            <person name="De La Haba R."/>
            <person name="Sanchez-Porro C."/>
            <person name="Ventosa A."/>
        </authorList>
    </citation>
    <scope>NUCLEOTIDE SEQUENCE [LARGE SCALE GENOMIC DNA]</scope>
    <source>
        <strain evidence="2 3">1BSP15-2V2</strain>
    </source>
</reference>
<evidence type="ECO:0000256" key="1">
    <source>
        <dbReference type="SAM" id="SignalP"/>
    </source>
</evidence>
<keyword evidence="1" id="KW-0732">Signal</keyword>
<dbReference type="EMBL" id="JAGGJA010000022">
    <property type="protein sequence ID" value="MCW9709100.1"/>
    <property type="molecule type" value="Genomic_DNA"/>
</dbReference>
<feature type="chain" id="PRO_5047372459" evidence="1">
    <location>
        <begin position="21"/>
        <end position="421"/>
    </location>
</feature>
<proteinExistence type="predicted"/>
<protein>
    <submittedName>
        <fullName evidence="2">Glycogen-binding domain-containing protein</fullName>
    </submittedName>
</protein>
<dbReference type="CDD" id="cd02859">
    <property type="entry name" value="E_set_AMPKbeta_like_N"/>
    <property type="match status" value="1"/>
</dbReference>
<gene>
    <name evidence="2" type="ORF">J6I44_19725</name>
</gene>
<dbReference type="SUPFAM" id="SSF81296">
    <property type="entry name" value="E set domains"/>
    <property type="match status" value="1"/>
</dbReference>
<sequence length="421" mass="47796">MKKNLLIMCFIFSLTTCGFSQQWQTIFYLDTRVGYSTNSYLNPFLSEWDPAMESGYNFTSFIGQTSWYNDGHSFSVMGGPLYMPVFNEQQDNWGGGLGLLNYNYWLSDKISAGLEGGASYMTGAYSRTLLWAQPQLTWFISPFTLLRTKAGSNFRTYRNYGGVDQTRDRLDLYSLEFETWPSYKWRLRTALHGELDAFPDIREGFNSQASVTYFLRDGASVTVSGSWAQYQYESTTTEDNGTTPFPPGNDQNPSTISVTNVDRIINMSIEGTFPVNKQFTLFAGVNGVQLRPESESSGEAVTEFKVSGGLRFSFNPHFRSKDYSINPEWKKTKGEQEVRIRYSGEGQLFLVGNFNNWNKTGIPLTESSDNVYRAQLLLETGAYEYKVLKVQGRSEDWLPFSNKVYTVDDGFGSENAMLLVE</sequence>
<dbReference type="RefSeq" id="WP_265767968.1">
    <property type="nucleotide sequence ID" value="NZ_JAGGJA010000022.1"/>
</dbReference>
<comment type="caution">
    <text evidence="2">The sequence shown here is derived from an EMBL/GenBank/DDBJ whole genome shotgun (WGS) entry which is preliminary data.</text>
</comment>
<accession>A0ABT3PTB5</accession>
<organism evidence="2 3">
    <name type="scientific">Fodinibius salsisoli</name>
    <dbReference type="NCBI Taxonomy" id="2820877"/>
    <lineage>
        <taxon>Bacteria</taxon>
        <taxon>Pseudomonadati</taxon>
        <taxon>Balneolota</taxon>
        <taxon>Balneolia</taxon>
        <taxon>Balneolales</taxon>
        <taxon>Balneolaceae</taxon>
        <taxon>Fodinibius</taxon>
    </lineage>
</organism>
<dbReference type="InterPro" id="IPR013783">
    <property type="entry name" value="Ig-like_fold"/>
</dbReference>
<feature type="signal peptide" evidence="1">
    <location>
        <begin position="1"/>
        <end position="20"/>
    </location>
</feature>
<keyword evidence="3" id="KW-1185">Reference proteome</keyword>
<evidence type="ECO:0000313" key="2">
    <source>
        <dbReference type="EMBL" id="MCW9709100.1"/>
    </source>
</evidence>
<dbReference type="Proteomes" id="UP001207918">
    <property type="component" value="Unassembled WGS sequence"/>
</dbReference>
<dbReference type="Gene3D" id="2.60.40.10">
    <property type="entry name" value="Immunoglobulins"/>
    <property type="match status" value="1"/>
</dbReference>